<gene>
    <name evidence="2" type="ORF">S03H2_45529</name>
</gene>
<dbReference type="InterPro" id="IPR006342">
    <property type="entry name" value="FkbM_mtfrase"/>
</dbReference>
<feature type="non-terminal residue" evidence="2">
    <location>
        <position position="217"/>
    </location>
</feature>
<dbReference type="NCBIfam" id="TIGR01444">
    <property type="entry name" value="fkbM_fam"/>
    <property type="match status" value="1"/>
</dbReference>
<dbReference type="InterPro" id="IPR052514">
    <property type="entry name" value="SAM-dependent_MTase"/>
</dbReference>
<evidence type="ECO:0000259" key="1">
    <source>
        <dbReference type="Pfam" id="PF05050"/>
    </source>
</evidence>
<dbReference type="EMBL" id="BARU01028533">
    <property type="protein sequence ID" value="GAH71737.1"/>
    <property type="molecule type" value="Genomic_DNA"/>
</dbReference>
<accession>X1HQH1</accession>
<protein>
    <recommendedName>
        <fullName evidence="1">Methyltransferase FkbM domain-containing protein</fullName>
    </recommendedName>
</protein>
<sequence length="217" mass="25504">MINKSLIKFGFEWMRDKKAAAIFWSAIYFVLRRLNMLNEKLDYSLARMFNRNFIYYIAKINDSLMYIDFNDEGISRQLYLHKKRERFSTDYIKEIVREQDTIIDIGANSGYYALLESRLANKGIVYAIEPVPKNTELLRRNIELNDYKNIQVFPVAMGDKNGEEEMYIYEKGNLCSFTKNIQDNPIGKINIPIMTLDSFVEKHVSGYPTLIRMDVEG</sequence>
<dbReference type="SUPFAM" id="SSF53335">
    <property type="entry name" value="S-adenosyl-L-methionine-dependent methyltransferases"/>
    <property type="match status" value="1"/>
</dbReference>
<dbReference type="Pfam" id="PF05050">
    <property type="entry name" value="Methyltransf_21"/>
    <property type="match status" value="1"/>
</dbReference>
<dbReference type="PANTHER" id="PTHR34203">
    <property type="entry name" value="METHYLTRANSFERASE, FKBM FAMILY PROTEIN"/>
    <property type="match status" value="1"/>
</dbReference>
<feature type="domain" description="Methyltransferase FkbM" evidence="1">
    <location>
        <begin position="104"/>
        <end position="217"/>
    </location>
</feature>
<name>X1HQH1_9ZZZZ</name>
<proteinExistence type="predicted"/>
<reference evidence="2" key="1">
    <citation type="journal article" date="2014" name="Front. Microbiol.">
        <title>High frequency of phylogenetically diverse reductive dehalogenase-homologous genes in deep subseafloor sedimentary metagenomes.</title>
        <authorList>
            <person name="Kawai M."/>
            <person name="Futagami T."/>
            <person name="Toyoda A."/>
            <person name="Takaki Y."/>
            <person name="Nishi S."/>
            <person name="Hori S."/>
            <person name="Arai W."/>
            <person name="Tsubouchi T."/>
            <person name="Morono Y."/>
            <person name="Uchiyama I."/>
            <person name="Ito T."/>
            <person name="Fujiyama A."/>
            <person name="Inagaki F."/>
            <person name="Takami H."/>
        </authorList>
    </citation>
    <scope>NUCLEOTIDE SEQUENCE</scope>
    <source>
        <strain evidence="2">Expedition CK06-06</strain>
    </source>
</reference>
<dbReference type="InterPro" id="IPR029063">
    <property type="entry name" value="SAM-dependent_MTases_sf"/>
</dbReference>
<organism evidence="2">
    <name type="scientific">marine sediment metagenome</name>
    <dbReference type="NCBI Taxonomy" id="412755"/>
    <lineage>
        <taxon>unclassified sequences</taxon>
        <taxon>metagenomes</taxon>
        <taxon>ecological metagenomes</taxon>
    </lineage>
</organism>
<evidence type="ECO:0000313" key="2">
    <source>
        <dbReference type="EMBL" id="GAH71737.1"/>
    </source>
</evidence>
<dbReference type="AlphaFoldDB" id="X1HQH1"/>
<dbReference type="PANTHER" id="PTHR34203:SF15">
    <property type="entry name" value="SLL1173 PROTEIN"/>
    <property type="match status" value="1"/>
</dbReference>
<dbReference type="CDD" id="cd02440">
    <property type="entry name" value="AdoMet_MTases"/>
    <property type="match status" value="1"/>
</dbReference>
<comment type="caution">
    <text evidence="2">The sequence shown here is derived from an EMBL/GenBank/DDBJ whole genome shotgun (WGS) entry which is preliminary data.</text>
</comment>
<dbReference type="Gene3D" id="3.40.50.150">
    <property type="entry name" value="Vaccinia Virus protein VP39"/>
    <property type="match status" value="1"/>
</dbReference>